<comment type="caution">
    <text evidence="8">The sequence shown here is derived from an EMBL/GenBank/DDBJ whole genome shotgun (WGS) entry which is preliminary data.</text>
</comment>
<name>A0ABS6ILM2_9HYPH</name>
<dbReference type="Proteomes" id="UP000727907">
    <property type="component" value="Unassembled WGS sequence"/>
</dbReference>
<evidence type="ECO:0000256" key="1">
    <source>
        <dbReference type="ARBA" id="ARBA00022490"/>
    </source>
</evidence>
<protein>
    <recommendedName>
        <fullName evidence="6">Molybdenum cofactor guanylyltransferase</fullName>
        <shortName evidence="6">MoCo guanylyltransferase</shortName>
        <ecNumber evidence="6">2.7.7.77</ecNumber>
    </recommendedName>
    <alternativeName>
        <fullName evidence="6">GTP:molybdopterin guanylyltransferase</fullName>
    </alternativeName>
    <alternativeName>
        <fullName evidence="6">Mo-MPT guanylyltransferase</fullName>
    </alternativeName>
    <alternativeName>
        <fullName evidence="6">Molybdopterin guanylyltransferase</fullName>
    </alternativeName>
    <alternativeName>
        <fullName evidence="6">Molybdopterin-guanine dinucleotide synthase</fullName>
        <shortName evidence="6">MGD synthase</shortName>
    </alternativeName>
</protein>
<comment type="similarity">
    <text evidence="6">Belongs to the MobA family.</text>
</comment>
<keyword evidence="4 6" id="KW-0547">Nucleotide-binding</keyword>
<comment type="caution">
    <text evidence="6">Lacks conserved residue(s) required for the propagation of feature annotation.</text>
</comment>
<dbReference type="InterPro" id="IPR013482">
    <property type="entry name" value="Molybde_CF_guanTrfase"/>
</dbReference>
<comment type="domain">
    <text evidence="6">The N-terminal domain determines nucleotide recognition and specific binding, while the C-terminal domain determines the specific binding to the target protein.</text>
</comment>
<dbReference type="HAMAP" id="MF_00316">
    <property type="entry name" value="MobA"/>
    <property type="match status" value="1"/>
</dbReference>
<keyword evidence="6" id="KW-0342">GTP-binding</keyword>
<proteinExistence type="inferred from homology"/>
<evidence type="ECO:0000256" key="3">
    <source>
        <dbReference type="ARBA" id="ARBA00022723"/>
    </source>
</evidence>
<dbReference type="NCBIfam" id="TIGR02665">
    <property type="entry name" value="molyb_mobA"/>
    <property type="match status" value="1"/>
</dbReference>
<keyword evidence="2 6" id="KW-0808">Transferase</keyword>
<organism evidence="8 9">
    <name type="scientific">Reyranella humidisoli</name>
    <dbReference type="NCBI Taxonomy" id="2849149"/>
    <lineage>
        <taxon>Bacteria</taxon>
        <taxon>Pseudomonadati</taxon>
        <taxon>Pseudomonadota</taxon>
        <taxon>Alphaproteobacteria</taxon>
        <taxon>Hyphomicrobiales</taxon>
        <taxon>Reyranellaceae</taxon>
        <taxon>Reyranella</taxon>
    </lineage>
</organism>
<comment type="subcellular location">
    <subcellularLocation>
        <location evidence="6">Cytoplasm</location>
    </subcellularLocation>
</comment>
<keyword evidence="3 6" id="KW-0479">Metal-binding</keyword>
<evidence type="ECO:0000313" key="8">
    <source>
        <dbReference type="EMBL" id="MBU8875320.1"/>
    </source>
</evidence>
<dbReference type="EMBL" id="JAHOPB010000001">
    <property type="protein sequence ID" value="MBU8875320.1"/>
    <property type="molecule type" value="Genomic_DNA"/>
</dbReference>
<keyword evidence="1 6" id="KW-0963">Cytoplasm</keyword>
<evidence type="ECO:0000256" key="4">
    <source>
        <dbReference type="ARBA" id="ARBA00022741"/>
    </source>
</evidence>
<evidence type="ECO:0000259" key="7">
    <source>
        <dbReference type="Pfam" id="PF12804"/>
    </source>
</evidence>
<keyword evidence="9" id="KW-1185">Reference proteome</keyword>
<evidence type="ECO:0000256" key="5">
    <source>
        <dbReference type="ARBA" id="ARBA00022842"/>
    </source>
</evidence>
<feature type="binding site" evidence="6">
    <location>
        <begin position="22"/>
        <end position="24"/>
    </location>
    <ligand>
        <name>GTP</name>
        <dbReference type="ChEBI" id="CHEBI:37565"/>
    </ligand>
</feature>
<keyword evidence="6" id="KW-0501">Molybdenum cofactor biosynthesis</keyword>
<evidence type="ECO:0000256" key="2">
    <source>
        <dbReference type="ARBA" id="ARBA00022679"/>
    </source>
</evidence>
<feature type="domain" description="MobA-like NTP transferase" evidence="7">
    <location>
        <begin position="19"/>
        <end position="185"/>
    </location>
</feature>
<feature type="binding site" evidence="6">
    <location>
        <position position="126"/>
    </location>
    <ligand>
        <name>Mg(2+)</name>
        <dbReference type="ChEBI" id="CHEBI:18420"/>
    </ligand>
</feature>
<feature type="binding site" evidence="6">
    <location>
        <position position="36"/>
    </location>
    <ligand>
        <name>GTP</name>
        <dbReference type="ChEBI" id="CHEBI:37565"/>
    </ligand>
</feature>
<dbReference type="InterPro" id="IPR025877">
    <property type="entry name" value="MobA-like_NTP_Trfase"/>
</dbReference>
<comment type="subunit">
    <text evidence="6">Monomer.</text>
</comment>
<sequence>MAAKALQNLGPVRSGAVVGVILAGGEGRRMGPGPLKPLRPLAGKPMIAHVVERLRPQVMDLVIVANDPDPAFKSLHVPVVADAPDIQRAARREGRRLGPLAGILAGMEWALKHHPHSGWILTAPADVPFLPLDLTVRLCGLMHVPEPDVLMVRHGKRREHTLAIWSVKLAADLRKAILDEGMRRVETFAQRYAFEELVWPGNAAPFLNVNTPAELSEALARLEPVRSRSRR</sequence>
<keyword evidence="8" id="KW-0548">Nucleotidyltransferase</keyword>
<dbReference type="Pfam" id="PF12804">
    <property type="entry name" value="NTP_transf_3"/>
    <property type="match status" value="1"/>
</dbReference>
<gene>
    <name evidence="6 8" type="primary">mobA</name>
    <name evidence="8" type="ORF">KQ910_16215</name>
</gene>
<evidence type="ECO:0000256" key="6">
    <source>
        <dbReference type="HAMAP-Rule" id="MF_00316"/>
    </source>
</evidence>
<dbReference type="RefSeq" id="WP_216962384.1">
    <property type="nucleotide sequence ID" value="NZ_JAHOPB010000001.1"/>
</dbReference>
<feature type="binding site" evidence="6">
    <location>
        <position position="126"/>
    </location>
    <ligand>
        <name>GTP</name>
        <dbReference type="ChEBI" id="CHEBI:37565"/>
    </ligand>
</feature>
<evidence type="ECO:0000313" key="9">
    <source>
        <dbReference type="Proteomes" id="UP000727907"/>
    </source>
</evidence>
<dbReference type="PANTHER" id="PTHR19136">
    <property type="entry name" value="MOLYBDENUM COFACTOR GUANYLYLTRANSFERASE"/>
    <property type="match status" value="1"/>
</dbReference>
<comment type="catalytic activity">
    <reaction evidence="6">
        <text>Mo-molybdopterin + GTP + H(+) = Mo-molybdopterin guanine dinucleotide + diphosphate</text>
        <dbReference type="Rhea" id="RHEA:34243"/>
        <dbReference type="ChEBI" id="CHEBI:15378"/>
        <dbReference type="ChEBI" id="CHEBI:33019"/>
        <dbReference type="ChEBI" id="CHEBI:37565"/>
        <dbReference type="ChEBI" id="CHEBI:71302"/>
        <dbReference type="ChEBI" id="CHEBI:71310"/>
        <dbReference type="EC" id="2.7.7.77"/>
    </reaction>
</comment>
<dbReference type="GO" id="GO:0061603">
    <property type="term" value="F:molybdenum cofactor guanylyltransferase activity"/>
    <property type="evidence" value="ECO:0007669"/>
    <property type="project" value="UniProtKB-EC"/>
</dbReference>
<feature type="binding site" evidence="6">
    <location>
        <position position="82"/>
    </location>
    <ligand>
        <name>GTP</name>
        <dbReference type="ChEBI" id="CHEBI:37565"/>
    </ligand>
</feature>
<keyword evidence="5 6" id="KW-0460">Magnesium</keyword>
<dbReference type="PANTHER" id="PTHR19136:SF81">
    <property type="entry name" value="MOLYBDENUM COFACTOR GUANYLYLTRANSFERASE"/>
    <property type="match status" value="1"/>
</dbReference>
<accession>A0ABS6ILM2</accession>
<dbReference type="EC" id="2.7.7.77" evidence="6"/>
<dbReference type="CDD" id="cd02503">
    <property type="entry name" value="MobA"/>
    <property type="match status" value="1"/>
</dbReference>
<comment type="cofactor">
    <cofactor evidence="6">
        <name>Mg(2+)</name>
        <dbReference type="ChEBI" id="CHEBI:18420"/>
    </cofactor>
</comment>
<reference evidence="8 9" key="1">
    <citation type="submission" date="2021-06" db="EMBL/GenBank/DDBJ databases">
        <authorList>
            <person name="Lee D.H."/>
        </authorList>
    </citation>
    <scope>NUCLEOTIDE SEQUENCE [LARGE SCALE GENOMIC DNA]</scope>
    <source>
        <strain evidence="8 9">MMS21-HV4-11</strain>
    </source>
</reference>
<comment type="function">
    <text evidence="6">Transfers a GMP moiety from GTP to Mo-molybdopterin (Mo-MPT) cofactor (Moco or molybdenum cofactor) to form Mo-molybdopterin guanine dinucleotide (Mo-MGD) cofactor.</text>
</comment>